<evidence type="ECO:0000313" key="2">
    <source>
        <dbReference type="Proteomes" id="UP001152747"/>
    </source>
</evidence>
<sequence length="119" mass="13173">MDQPSFADFEVQGPLSLGQFISEIGVQIGSAVRHLSSGRGGLIIFNRTCDPPIVDLNLRVDIAVSRREQQVAEQTPVRIINGPFGPRRVVPSKAQRINSTICFVVYCDDRNTYSASWQP</sequence>
<dbReference type="EMBL" id="CANHGI010000003">
    <property type="protein sequence ID" value="CAI5446725.1"/>
    <property type="molecule type" value="Genomic_DNA"/>
</dbReference>
<reference evidence="1" key="1">
    <citation type="submission" date="2022-11" db="EMBL/GenBank/DDBJ databases">
        <authorList>
            <person name="Kikuchi T."/>
        </authorList>
    </citation>
    <scope>NUCLEOTIDE SEQUENCE</scope>
    <source>
        <strain evidence="1">PS1010</strain>
    </source>
</reference>
<accession>A0A9P1N3N7</accession>
<name>A0A9P1N3N7_9PELO</name>
<comment type="caution">
    <text evidence="1">The sequence shown here is derived from an EMBL/GenBank/DDBJ whole genome shotgun (WGS) entry which is preliminary data.</text>
</comment>
<keyword evidence="2" id="KW-1185">Reference proteome</keyword>
<dbReference type="OrthoDB" id="10568821at2759"/>
<evidence type="ECO:0000313" key="1">
    <source>
        <dbReference type="EMBL" id="CAI5446725.1"/>
    </source>
</evidence>
<proteinExistence type="predicted"/>
<organism evidence="1 2">
    <name type="scientific">Caenorhabditis angaria</name>
    <dbReference type="NCBI Taxonomy" id="860376"/>
    <lineage>
        <taxon>Eukaryota</taxon>
        <taxon>Metazoa</taxon>
        <taxon>Ecdysozoa</taxon>
        <taxon>Nematoda</taxon>
        <taxon>Chromadorea</taxon>
        <taxon>Rhabditida</taxon>
        <taxon>Rhabditina</taxon>
        <taxon>Rhabditomorpha</taxon>
        <taxon>Rhabditoidea</taxon>
        <taxon>Rhabditidae</taxon>
        <taxon>Peloderinae</taxon>
        <taxon>Caenorhabditis</taxon>
    </lineage>
</organism>
<gene>
    <name evidence="1" type="ORF">CAMP_LOCUS9362</name>
</gene>
<dbReference type="AlphaFoldDB" id="A0A9P1N3N7"/>
<protein>
    <submittedName>
        <fullName evidence="1">Uncharacterized protein</fullName>
    </submittedName>
</protein>
<dbReference type="Proteomes" id="UP001152747">
    <property type="component" value="Unassembled WGS sequence"/>
</dbReference>